<reference evidence="2" key="2">
    <citation type="submission" date="2021-04" db="EMBL/GenBank/DDBJ databases">
        <authorList>
            <person name="Gilroy R."/>
        </authorList>
    </citation>
    <scope>NUCLEOTIDE SEQUENCE</scope>
    <source>
        <strain evidence="2">B3-3758</strain>
    </source>
</reference>
<dbReference type="AlphaFoldDB" id="A0A9E2KHH8"/>
<evidence type="ECO:0000313" key="3">
    <source>
        <dbReference type="Proteomes" id="UP000824236"/>
    </source>
</evidence>
<proteinExistence type="predicted"/>
<accession>A0A9E2KHH8</accession>
<sequence length="208" mass="23877">MKSIRKPTLLLVLAVWCICGHMAHAQQPVPQTMTRIHYAVKFSLYEEQQAANEDEAILDIGSKVSHFYSRNSVAREQIKDSVLAAGGSYYDVVDALGRSVYPNTRMKYQIWKNLPSRGMLTFTDTNLKRFRYTESLETPQWTLAGKDSIIADYPCQQAETFYRGRHWTVWFTPDIPVSEGPWKLHGLPGLILQAEDSEHWFSFACIEI</sequence>
<protein>
    <submittedName>
        <fullName evidence="2">GLPGLI family protein</fullName>
    </submittedName>
</protein>
<evidence type="ECO:0000313" key="2">
    <source>
        <dbReference type="EMBL" id="MBU3814119.1"/>
    </source>
</evidence>
<dbReference type="NCBIfam" id="TIGR01200">
    <property type="entry name" value="GLPGLI"/>
    <property type="match status" value="1"/>
</dbReference>
<evidence type="ECO:0000256" key="1">
    <source>
        <dbReference type="SAM" id="SignalP"/>
    </source>
</evidence>
<dbReference type="Proteomes" id="UP000824236">
    <property type="component" value="Unassembled WGS sequence"/>
</dbReference>
<feature type="non-terminal residue" evidence="2">
    <location>
        <position position="208"/>
    </location>
</feature>
<dbReference type="InterPro" id="IPR005901">
    <property type="entry name" value="GLPGLI"/>
</dbReference>
<gene>
    <name evidence="2" type="ORF">H9791_06355</name>
</gene>
<organism evidence="2 3">
    <name type="scientific">Candidatus Bacteroides intestinipullorum</name>
    <dbReference type="NCBI Taxonomy" id="2838471"/>
    <lineage>
        <taxon>Bacteria</taxon>
        <taxon>Pseudomonadati</taxon>
        <taxon>Bacteroidota</taxon>
        <taxon>Bacteroidia</taxon>
        <taxon>Bacteroidales</taxon>
        <taxon>Bacteroidaceae</taxon>
        <taxon>Bacteroides</taxon>
    </lineage>
</organism>
<feature type="signal peptide" evidence="1">
    <location>
        <begin position="1"/>
        <end position="25"/>
    </location>
</feature>
<name>A0A9E2KHH8_9BACE</name>
<feature type="chain" id="PRO_5038975878" evidence="1">
    <location>
        <begin position="26"/>
        <end position="208"/>
    </location>
</feature>
<keyword evidence="1" id="KW-0732">Signal</keyword>
<dbReference type="EMBL" id="JAHLFO010000087">
    <property type="protein sequence ID" value="MBU3814119.1"/>
    <property type="molecule type" value="Genomic_DNA"/>
</dbReference>
<reference evidence="2" key="1">
    <citation type="journal article" date="2021" name="PeerJ">
        <title>Extensive microbial diversity within the chicken gut microbiome revealed by metagenomics and culture.</title>
        <authorList>
            <person name="Gilroy R."/>
            <person name="Ravi A."/>
            <person name="Getino M."/>
            <person name="Pursley I."/>
            <person name="Horton D.L."/>
            <person name="Alikhan N.F."/>
            <person name="Baker D."/>
            <person name="Gharbi K."/>
            <person name="Hall N."/>
            <person name="Watson M."/>
            <person name="Adriaenssens E.M."/>
            <person name="Foster-Nyarko E."/>
            <person name="Jarju S."/>
            <person name="Secka A."/>
            <person name="Antonio M."/>
            <person name="Oren A."/>
            <person name="Chaudhuri R.R."/>
            <person name="La Ragione R."/>
            <person name="Hildebrand F."/>
            <person name="Pallen M.J."/>
        </authorList>
    </citation>
    <scope>NUCLEOTIDE SEQUENCE</scope>
    <source>
        <strain evidence="2">B3-3758</strain>
    </source>
</reference>
<dbReference type="Pfam" id="PF09697">
    <property type="entry name" value="Porph_ging"/>
    <property type="match status" value="1"/>
</dbReference>
<comment type="caution">
    <text evidence="2">The sequence shown here is derived from an EMBL/GenBank/DDBJ whole genome shotgun (WGS) entry which is preliminary data.</text>
</comment>